<feature type="signal peptide" evidence="1">
    <location>
        <begin position="1"/>
        <end position="33"/>
    </location>
</feature>
<protein>
    <submittedName>
        <fullName evidence="2">Secretory lipase</fullName>
    </submittedName>
</protein>
<dbReference type="PANTHER" id="PTHR34853">
    <property type="match status" value="1"/>
</dbReference>
<evidence type="ECO:0000256" key="1">
    <source>
        <dbReference type="SAM" id="SignalP"/>
    </source>
</evidence>
<dbReference type="OrthoDB" id="9955at2"/>
<proteinExistence type="predicted"/>
<dbReference type="Proteomes" id="UP000059074">
    <property type="component" value="Unassembled WGS sequence"/>
</dbReference>
<accession>A0A120CUT4</accession>
<keyword evidence="3" id="KW-1185">Reference proteome</keyword>
<dbReference type="PATRIC" id="fig|121290.4.peg.2336"/>
<sequence>MMPMPSSIRTLIRKGAAAAMLTLLALQVLPQQAALAAGPHLRKISDAELKRAKPGDVFHIYPQIGGAPENAKAFRIIYRSTGAAGEPIAVSGTVIYPNAPAPAGGRDVIAWAHYTTGVSSRCAPTLLPNLSGTIPGLESMLDRGYVVVATDYEGLGVAGVHAYLVGNSEAQAVLDSVRAARHLAGARATRRFAVWGHSQGGHAALFSGELAPSYAPELQLVGIAAAAPATYLVDLFRSQKDTITGDSLIAMALLSWSRTYNIPLDQLLMRGVRERFEQVAENCIQSISQMLQTLKLAQPLKQKFLKVDPVEVPEWRALMESNSPGHGAIKVPVFISQGTGDRTVNWGLTTRYAKALCARGTPVTSKILKGVSHSFIAEKTAYAAVQWMDRRFAGKPVENDCPRH</sequence>
<dbReference type="STRING" id="121290.APY04_2139"/>
<name>A0A120CUT4_HYPSL</name>
<dbReference type="SUPFAM" id="SSF53474">
    <property type="entry name" value="alpha/beta-Hydrolases"/>
    <property type="match status" value="1"/>
</dbReference>
<comment type="caution">
    <text evidence="2">The sequence shown here is derived from an EMBL/GenBank/DDBJ whole genome shotgun (WGS) entry which is preliminary data.</text>
</comment>
<keyword evidence="1" id="KW-0732">Signal</keyword>
<dbReference type="Pfam" id="PF03583">
    <property type="entry name" value="LIP"/>
    <property type="match status" value="1"/>
</dbReference>
<dbReference type="GO" id="GO:0004806">
    <property type="term" value="F:triacylglycerol lipase activity"/>
    <property type="evidence" value="ECO:0007669"/>
    <property type="project" value="InterPro"/>
</dbReference>
<dbReference type="PANTHER" id="PTHR34853:SF1">
    <property type="entry name" value="LIPASE 5"/>
    <property type="match status" value="1"/>
</dbReference>
<dbReference type="InterPro" id="IPR005152">
    <property type="entry name" value="Lipase_secreted"/>
</dbReference>
<dbReference type="GO" id="GO:0016042">
    <property type="term" value="P:lipid catabolic process"/>
    <property type="evidence" value="ECO:0007669"/>
    <property type="project" value="InterPro"/>
</dbReference>
<organism evidence="2 3">
    <name type="scientific">Hyphomicrobium sulfonivorans</name>
    <dbReference type="NCBI Taxonomy" id="121290"/>
    <lineage>
        <taxon>Bacteria</taxon>
        <taxon>Pseudomonadati</taxon>
        <taxon>Pseudomonadota</taxon>
        <taxon>Alphaproteobacteria</taxon>
        <taxon>Hyphomicrobiales</taxon>
        <taxon>Hyphomicrobiaceae</taxon>
        <taxon>Hyphomicrobium</taxon>
    </lineage>
</organism>
<feature type="chain" id="PRO_5007163943" evidence="1">
    <location>
        <begin position="34"/>
        <end position="404"/>
    </location>
</feature>
<gene>
    <name evidence="2" type="ORF">APY04_2139</name>
</gene>
<dbReference type="Gene3D" id="3.40.50.1820">
    <property type="entry name" value="alpha/beta hydrolase"/>
    <property type="match status" value="2"/>
</dbReference>
<dbReference type="InterPro" id="IPR029058">
    <property type="entry name" value="AB_hydrolase_fold"/>
</dbReference>
<evidence type="ECO:0000313" key="3">
    <source>
        <dbReference type="Proteomes" id="UP000059074"/>
    </source>
</evidence>
<dbReference type="PIRSF" id="PIRSF029171">
    <property type="entry name" value="Esterase_LipA"/>
    <property type="match status" value="1"/>
</dbReference>
<evidence type="ECO:0000313" key="2">
    <source>
        <dbReference type="EMBL" id="KWT66732.1"/>
    </source>
</evidence>
<dbReference type="EMBL" id="LMTR01000071">
    <property type="protein sequence ID" value="KWT66732.1"/>
    <property type="molecule type" value="Genomic_DNA"/>
</dbReference>
<dbReference type="AlphaFoldDB" id="A0A120CUT4"/>
<reference evidence="2 3" key="1">
    <citation type="submission" date="2015-10" db="EMBL/GenBank/DDBJ databases">
        <title>Transcriptomic analysis of a linuron degrading triple-species bacterial consortium.</title>
        <authorList>
            <person name="Albers P."/>
        </authorList>
    </citation>
    <scope>NUCLEOTIDE SEQUENCE [LARGE SCALE GENOMIC DNA]</scope>
    <source>
        <strain evidence="2 3">WDL6</strain>
    </source>
</reference>